<evidence type="ECO:0000313" key="2">
    <source>
        <dbReference type="EMBL" id="KAK4454689.1"/>
    </source>
</evidence>
<evidence type="ECO:0000313" key="3">
    <source>
        <dbReference type="Proteomes" id="UP001321760"/>
    </source>
</evidence>
<proteinExistence type="predicted"/>
<reference evidence="2" key="2">
    <citation type="submission" date="2023-05" db="EMBL/GenBank/DDBJ databases">
        <authorList>
            <consortium name="Lawrence Berkeley National Laboratory"/>
            <person name="Steindorff A."/>
            <person name="Hensen N."/>
            <person name="Bonometti L."/>
            <person name="Westerberg I."/>
            <person name="Brannstrom I.O."/>
            <person name="Guillou S."/>
            <person name="Cros-Aarteil S."/>
            <person name="Calhoun S."/>
            <person name="Haridas S."/>
            <person name="Kuo A."/>
            <person name="Mondo S."/>
            <person name="Pangilinan J."/>
            <person name="Riley R."/>
            <person name="Labutti K."/>
            <person name="Andreopoulos B."/>
            <person name="Lipzen A."/>
            <person name="Chen C."/>
            <person name="Yanf M."/>
            <person name="Daum C."/>
            <person name="Ng V."/>
            <person name="Clum A."/>
            <person name="Ohm R."/>
            <person name="Martin F."/>
            <person name="Silar P."/>
            <person name="Natvig D."/>
            <person name="Lalanne C."/>
            <person name="Gautier V."/>
            <person name="Ament-Velasquez S.L."/>
            <person name="Kruys A."/>
            <person name="Hutchinson M.I."/>
            <person name="Powell A.J."/>
            <person name="Barry K."/>
            <person name="Miller A.N."/>
            <person name="Grigoriev I.V."/>
            <person name="Debuchy R."/>
            <person name="Gladieux P."/>
            <person name="Thoren M.H."/>
            <person name="Johannesson H."/>
        </authorList>
    </citation>
    <scope>NUCLEOTIDE SEQUENCE</scope>
    <source>
        <strain evidence="2">PSN243</strain>
    </source>
</reference>
<organism evidence="2 3">
    <name type="scientific">Podospora aff. communis PSN243</name>
    <dbReference type="NCBI Taxonomy" id="3040156"/>
    <lineage>
        <taxon>Eukaryota</taxon>
        <taxon>Fungi</taxon>
        <taxon>Dikarya</taxon>
        <taxon>Ascomycota</taxon>
        <taxon>Pezizomycotina</taxon>
        <taxon>Sordariomycetes</taxon>
        <taxon>Sordariomycetidae</taxon>
        <taxon>Sordariales</taxon>
        <taxon>Podosporaceae</taxon>
        <taxon>Podospora</taxon>
    </lineage>
</organism>
<sequence>MNGGVACMQISVLTLSAGAGATTPRSKALQLLQQNAAWLHSPAGLDHSRSQKHRDEQRQASASNLTNIMSAPTAPMPRRQSCDRCHNQKVRCLTDGPEEIFTPGGTADDQEGGSALHLQSSAPVRTAQVDSQLTVGMPQKGIYIFHAVFDPFSAITHEINVKLTIADIKPLHWRDHLGRSRAIQFAPQWSNVFSSLNAGRGRDDDSNLSPRHRRPGDVDPMYFLGSSALPAADTTDCNPTLLKTSFTASVSDALPAADFVWHNQGLDFEGHFGELGQIHKRICQIARSTLPIAVSGSSPLVDDIFEVGCSLVSLTNRYTTSCRFGIDSWPAPLSTHTDLSESLETSFCLMALACQQIILALFQELLEAIVDSLGSPLQSHRSSEALPTKTSEADNTLKLAIHLLSQFDLSLAGLLTITGVDKESESPGSPSFSHSLDKIGNATHHQQYGMAATAFQQVDRRKTKLQTLVCTVRNLVEQTAMA</sequence>
<dbReference type="AlphaFoldDB" id="A0AAV9H3Z8"/>
<feature type="region of interest" description="Disordered" evidence="1">
    <location>
        <begin position="196"/>
        <end position="216"/>
    </location>
</feature>
<accession>A0AAV9H3Z8</accession>
<protein>
    <recommendedName>
        <fullName evidence="4">Zn(2)-C6 fungal-type domain-containing protein</fullName>
    </recommendedName>
</protein>
<dbReference type="EMBL" id="MU865916">
    <property type="protein sequence ID" value="KAK4454689.1"/>
    <property type="molecule type" value="Genomic_DNA"/>
</dbReference>
<gene>
    <name evidence="2" type="ORF">QBC34DRAFT_490473</name>
</gene>
<evidence type="ECO:0000256" key="1">
    <source>
        <dbReference type="SAM" id="MobiDB-lite"/>
    </source>
</evidence>
<reference evidence="2" key="1">
    <citation type="journal article" date="2023" name="Mol. Phylogenet. Evol.">
        <title>Genome-scale phylogeny and comparative genomics of the fungal order Sordariales.</title>
        <authorList>
            <person name="Hensen N."/>
            <person name="Bonometti L."/>
            <person name="Westerberg I."/>
            <person name="Brannstrom I.O."/>
            <person name="Guillou S."/>
            <person name="Cros-Aarteil S."/>
            <person name="Calhoun S."/>
            <person name="Haridas S."/>
            <person name="Kuo A."/>
            <person name="Mondo S."/>
            <person name="Pangilinan J."/>
            <person name="Riley R."/>
            <person name="LaButti K."/>
            <person name="Andreopoulos B."/>
            <person name="Lipzen A."/>
            <person name="Chen C."/>
            <person name="Yan M."/>
            <person name="Daum C."/>
            <person name="Ng V."/>
            <person name="Clum A."/>
            <person name="Steindorff A."/>
            <person name="Ohm R.A."/>
            <person name="Martin F."/>
            <person name="Silar P."/>
            <person name="Natvig D.O."/>
            <person name="Lalanne C."/>
            <person name="Gautier V."/>
            <person name="Ament-Velasquez S.L."/>
            <person name="Kruys A."/>
            <person name="Hutchinson M.I."/>
            <person name="Powell A.J."/>
            <person name="Barry K."/>
            <person name="Miller A.N."/>
            <person name="Grigoriev I.V."/>
            <person name="Debuchy R."/>
            <person name="Gladieux P."/>
            <person name="Hiltunen Thoren M."/>
            <person name="Johannesson H."/>
        </authorList>
    </citation>
    <scope>NUCLEOTIDE SEQUENCE</scope>
    <source>
        <strain evidence="2">PSN243</strain>
    </source>
</reference>
<comment type="caution">
    <text evidence="2">The sequence shown here is derived from an EMBL/GenBank/DDBJ whole genome shotgun (WGS) entry which is preliminary data.</text>
</comment>
<keyword evidence="3" id="KW-1185">Reference proteome</keyword>
<feature type="compositionally biased region" description="Basic and acidic residues" evidence="1">
    <location>
        <begin position="46"/>
        <end position="58"/>
    </location>
</feature>
<feature type="compositionally biased region" description="Polar residues" evidence="1">
    <location>
        <begin position="59"/>
        <end position="70"/>
    </location>
</feature>
<feature type="region of interest" description="Disordered" evidence="1">
    <location>
        <begin position="44"/>
        <end position="82"/>
    </location>
</feature>
<name>A0AAV9H3Z8_9PEZI</name>
<dbReference type="Proteomes" id="UP001321760">
    <property type="component" value="Unassembled WGS sequence"/>
</dbReference>
<evidence type="ECO:0008006" key="4">
    <source>
        <dbReference type="Google" id="ProtNLM"/>
    </source>
</evidence>